<dbReference type="InterPro" id="IPR009071">
    <property type="entry name" value="HMG_box_dom"/>
</dbReference>
<dbReference type="Pfam" id="PF00505">
    <property type="entry name" value="HMG_box"/>
    <property type="match status" value="1"/>
</dbReference>
<dbReference type="CDD" id="cd22031">
    <property type="entry name" value="HMG-box_SoxE"/>
    <property type="match status" value="1"/>
</dbReference>
<feature type="region of interest" description="Disordered" evidence="6">
    <location>
        <begin position="1"/>
        <end position="24"/>
    </location>
</feature>
<dbReference type="PROSITE" id="PS50118">
    <property type="entry name" value="HMG_BOX_2"/>
    <property type="match status" value="1"/>
</dbReference>
<evidence type="ECO:0000256" key="4">
    <source>
        <dbReference type="ARBA" id="ARBA00023163"/>
    </source>
</evidence>
<dbReference type="PANTHER" id="PTHR45803">
    <property type="entry name" value="SOX100B"/>
    <property type="match status" value="1"/>
</dbReference>
<proteinExistence type="predicted"/>
<dbReference type="PANTHER" id="PTHR45803:SF5">
    <property type="entry name" value="SOX100B"/>
    <property type="match status" value="1"/>
</dbReference>
<feature type="region of interest" description="Disordered" evidence="6">
    <location>
        <begin position="126"/>
        <end position="147"/>
    </location>
</feature>
<dbReference type="GO" id="GO:0000981">
    <property type="term" value="F:DNA-binding transcription factor activity, RNA polymerase II-specific"/>
    <property type="evidence" value="ECO:0007669"/>
    <property type="project" value="TreeGrafter"/>
</dbReference>
<dbReference type="SUPFAM" id="SSF47095">
    <property type="entry name" value="HMG-box"/>
    <property type="match status" value="1"/>
</dbReference>
<gene>
    <name evidence="7" type="ORF">PACLA_8A077607</name>
</gene>
<evidence type="ECO:0000256" key="2">
    <source>
        <dbReference type="ARBA" id="ARBA00023015"/>
    </source>
</evidence>
<comment type="subcellular location">
    <subcellularLocation>
        <location evidence="1">Nucleus</location>
    </subcellularLocation>
</comment>
<dbReference type="GO" id="GO:0005634">
    <property type="term" value="C:nucleus"/>
    <property type="evidence" value="ECO:0007669"/>
    <property type="project" value="UniProtKB-SubCell"/>
</dbReference>
<organism evidence="7 8">
    <name type="scientific">Paramuricea clavata</name>
    <name type="common">Red gorgonian</name>
    <name type="synonym">Violescent sea-whip</name>
    <dbReference type="NCBI Taxonomy" id="317549"/>
    <lineage>
        <taxon>Eukaryota</taxon>
        <taxon>Metazoa</taxon>
        <taxon>Cnidaria</taxon>
        <taxon>Anthozoa</taxon>
        <taxon>Octocorallia</taxon>
        <taxon>Malacalcyonacea</taxon>
        <taxon>Plexauridae</taxon>
        <taxon>Paramuricea</taxon>
    </lineage>
</organism>
<keyword evidence="8" id="KW-1185">Reference proteome</keyword>
<dbReference type="AlphaFoldDB" id="A0A6S7FU47"/>
<dbReference type="InterPro" id="IPR050917">
    <property type="entry name" value="SOX_TF"/>
</dbReference>
<keyword evidence="2" id="KW-0805">Transcription regulation</keyword>
<feature type="compositionally biased region" description="Polar residues" evidence="6">
    <location>
        <begin position="15"/>
        <end position="24"/>
    </location>
</feature>
<evidence type="ECO:0000256" key="1">
    <source>
        <dbReference type="ARBA" id="ARBA00004123"/>
    </source>
</evidence>
<dbReference type="InterPro" id="IPR036910">
    <property type="entry name" value="HMG_box_dom_sf"/>
</dbReference>
<evidence type="ECO:0000256" key="6">
    <source>
        <dbReference type="SAM" id="MobiDB-lite"/>
    </source>
</evidence>
<protein>
    <submittedName>
        <fullName evidence="7">Transcription factor Sox-9-like</fullName>
    </submittedName>
</protein>
<dbReference type="Proteomes" id="UP001152795">
    <property type="component" value="Unassembled WGS sequence"/>
</dbReference>
<dbReference type="PRINTS" id="PR00886">
    <property type="entry name" value="HIGHMOBLTY12"/>
</dbReference>
<evidence type="ECO:0000313" key="8">
    <source>
        <dbReference type="Proteomes" id="UP001152795"/>
    </source>
</evidence>
<evidence type="ECO:0000256" key="5">
    <source>
        <dbReference type="ARBA" id="ARBA00023242"/>
    </source>
</evidence>
<evidence type="ECO:0000256" key="3">
    <source>
        <dbReference type="ARBA" id="ARBA00023125"/>
    </source>
</evidence>
<name>A0A6S7FU47_PARCT</name>
<reference evidence="7" key="1">
    <citation type="submission" date="2020-04" db="EMBL/GenBank/DDBJ databases">
        <authorList>
            <person name="Alioto T."/>
            <person name="Alioto T."/>
            <person name="Gomez Garrido J."/>
        </authorList>
    </citation>
    <scope>NUCLEOTIDE SEQUENCE</scope>
    <source>
        <strain evidence="7">A484AB</strain>
    </source>
</reference>
<keyword evidence="5" id="KW-0539">Nucleus</keyword>
<comment type="caution">
    <text evidence="7">The sequence shown here is derived from an EMBL/GenBank/DDBJ whole genome shotgun (WGS) entry which is preliminary data.</text>
</comment>
<dbReference type="Gene3D" id="1.10.30.10">
    <property type="entry name" value="High mobility group box domain"/>
    <property type="match status" value="1"/>
</dbReference>
<keyword evidence="4" id="KW-0804">Transcription</keyword>
<accession>A0A6S7FU47</accession>
<sequence length="337" mass="38485">MHHIMAPKKDIASQGEGTQNGETTNAMDSAVNRIFNTPDWQPDSGIKISCSRRKSKDKSHIRRPMNAFMIYAQAARRKVAREYPNLSYAQLSKTLGKLWRLLDVKEKQPFIEEAERLRQQHKVDYPEYKFQPKRKSRKGSTDESENIVSERDLLTLLKSNVTTNLSNMNTNTRPTNTDMSRVLYNSSLHINTNFSDGVPKAPVVKMEPEPRQDEMLEDILSVLSDMENEKTNLIYPTKLTPPPSPEYNLTLLHSRGIDTTPNPIFPTYPIPNFNNNDTTALTNYLSGYHSYDDTRFSQTLSQPLSNPFQSNEALQHTQNTTANTELSNQYTNLVTVI</sequence>
<dbReference type="SMART" id="SM00398">
    <property type="entry name" value="HMG"/>
    <property type="match status" value="1"/>
</dbReference>
<keyword evidence="3" id="KW-0238">DNA-binding</keyword>
<dbReference type="EMBL" id="CACRXK020000629">
    <property type="protein sequence ID" value="CAB3983574.1"/>
    <property type="molecule type" value="Genomic_DNA"/>
</dbReference>
<evidence type="ECO:0000313" key="7">
    <source>
        <dbReference type="EMBL" id="CAB3983574.1"/>
    </source>
</evidence>
<dbReference type="GO" id="GO:0000978">
    <property type="term" value="F:RNA polymerase II cis-regulatory region sequence-specific DNA binding"/>
    <property type="evidence" value="ECO:0007669"/>
    <property type="project" value="TreeGrafter"/>
</dbReference>
<dbReference type="OrthoDB" id="6247875at2759"/>